<protein>
    <submittedName>
        <fullName evidence="1">Uncharacterized protein</fullName>
    </submittedName>
</protein>
<dbReference type="EMBL" id="CP001349">
    <property type="protein sequence ID" value="ACL55955.1"/>
    <property type="molecule type" value="Genomic_DNA"/>
</dbReference>
<proteinExistence type="predicted"/>
<accession>B8IHR7</accession>
<gene>
    <name evidence="1" type="ordered locus">Mnod_0939</name>
</gene>
<dbReference type="Proteomes" id="UP000008207">
    <property type="component" value="Chromosome"/>
</dbReference>
<evidence type="ECO:0000313" key="2">
    <source>
        <dbReference type="Proteomes" id="UP000008207"/>
    </source>
</evidence>
<reference evidence="1 2" key="1">
    <citation type="submission" date="2009-01" db="EMBL/GenBank/DDBJ databases">
        <title>Complete sequence of chromosome of Methylobacterium nodulans ORS 2060.</title>
        <authorList>
            <consortium name="US DOE Joint Genome Institute"/>
            <person name="Lucas S."/>
            <person name="Copeland A."/>
            <person name="Lapidus A."/>
            <person name="Glavina del Rio T."/>
            <person name="Dalin E."/>
            <person name="Tice H."/>
            <person name="Bruce D."/>
            <person name="Goodwin L."/>
            <person name="Pitluck S."/>
            <person name="Sims D."/>
            <person name="Brettin T."/>
            <person name="Detter J.C."/>
            <person name="Han C."/>
            <person name="Larimer F."/>
            <person name="Land M."/>
            <person name="Hauser L."/>
            <person name="Kyrpides N."/>
            <person name="Ivanova N."/>
            <person name="Marx C.J."/>
            <person name="Richardson P."/>
        </authorList>
    </citation>
    <scope>NUCLEOTIDE SEQUENCE [LARGE SCALE GENOMIC DNA]</scope>
    <source>
        <strain evidence="2">LMG 21967 / CNCM I-2342 / ORS 2060</strain>
    </source>
</reference>
<organism evidence="1 2">
    <name type="scientific">Methylobacterium nodulans (strain LMG 21967 / CNCM I-2342 / ORS 2060)</name>
    <dbReference type="NCBI Taxonomy" id="460265"/>
    <lineage>
        <taxon>Bacteria</taxon>
        <taxon>Pseudomonadati</taxon>
        <taxon>Pseudomonadota</taxon>
        <taxon>Alphaproteobacteria</taxon>
        <taxon>Hyphomicrobiales</taxon>
        <taxon>Methylobacteriaceae</taxon>
        <taxon>Methylobacterium</taxon>
    </lineage>
</organism>
<keyword evidence="2" id="KW-1185">Reference proteome</keyword>
<dbReference type="HOGENOM" id="CLU_2617953_0_0_5"/>
<dbReference type="KEGG" id="mno:Mnod_0939"/>
<evidence type="ECO:0000313" key="1">
    <source>
        <dbReference type="EMBL" id="ACL55955.1"/>
    </source>
</evidence>
<name>B8IHR7_METNO</name>
<dbReference type="AlphaFoldDB" id="B8IHR7"/>
<sequence length="78" mass="8780">MFVPKEEVSKLARIETAFAAAKRGFEIRDVVAKGSRDALRTIQGLVYRFPSEDASAVKTQSYAMGLSIHSPSIWCRFW</sequence>